<dbReference type="OrthoDB" id="3512457at2"/>
<dbReference type="AlphaFoldDB" id="C5C3B9"/>
<dbReference type="KEGG" id="bcv:Bcav_1562"/>
<dbReference type="InterPro" id="IPR029058">
    <property type="entry name" value="AB_hydrolase_fold"/>
</dbReference>
<dbReference type="STRING" id="471853.Bcav_1562"/>
<keyword evidence="2" id="KW-1185">Reference proteome</keyword>
<reference evidence="1 2" key="1">
    <citation type="journal article" date="2009" name="Stand. Genomic Sci.">
        <title>Complete genome sequence of Beutenbergia cavernae type strain (HKI 0122).</title>
        <authorList>
            <person name="Land M."/>
            <person name="Pukall R."/>
            <person name="Abt B."/>
            <person name="Goker M."/>
            <person name="Rohde M."/>
            <person name="Glavina Del Rio T."/>
            <person name="Tice H."/>
            <person name="Copeland A."/>
            <person name="Cheng J.F."/>
            <person name="Lucas S."/>
            <person name="Chen F."/>
            <person name="Nolan M."/>
            <person name="Bruce D."/>
            <person name="Goodwin L."/>
            <person name="Pitluck S."/>
            <person name="Ivanova N."/>
            <person name="Mavromatis K."/>
            <person name="Ovchinnikova G."/>
            <person name="Pati A."/>
            <person name="Chen A."/>
            <person name="Palaniappan K."/>
            <person name="Hauser L."/>
            <person name="Chang Y.J."/>
            <person name="Jefferies C.C."/>
            <person name="Saunders E."/>
            <person name="Brettin T."/>
            <person name="Detter J.C."/>
            <person name="Han C."/>
            <person name="Chain P."/>
            <person name="Bristow J."/>
            <person name="Eisen J.A."/>
            <person name="Markowitz V."/>
            <person name="Hugenholtz P."/>
            <person name="Kyrpides N.C."/>
            <person name="Klenk H.P."/>
            <person name="Lapidus A."/>
        </authorList>
    </citation>
    <scope>NUCLEOTIDE SEQUENCE [LARGE SCALE GENOMIC DNA]</scope>
    <source>
        <strain evidence="2">ATCC BAA-8 / DSM 12333 / NBRC 16432</strain>
    </source>
</reference>
<proteinExistence type="predicted"/>
<evidence type="ECO:0000313" key="1">
    <source>
        <dbReference type="EMBL" id="ACQ79818.1"/>
    </source>
</evidence>
<dbReference type="HOGENOM" id="CLU_976061_0_0_11"/>
<name>C5C3B9_BEUC1</name>
<dbReference type="eggNOG" id="COG0596">
    <property type="taxonomic scope" value="Bacteria"/>
</dbReference>
<dbReference type="RefSeq" id="WP_015882058.1">
    <property type="nucleotide sequence ID" value="NC_012669.1"/>
</dbReference>
<dbReference type="SUPFAM" id="SSF53474">
    <property type="entry name" value="alpha/beta-Hydrolases"/>
    <property type="match status" value="1"/>
</dbReference>
<accession>C5C3B9</accession>
<dbReference type="Proteomes" id="UP000007962">
    <property type="component" value="Chromosome"/>
</dbReference>
<evidence type="ECO:0000313" key="2">
    <source>
        <dbReference type="Proteomes" id="UP000007962"/>
    </source>
</evidence>
<protein>
    <recommendedName>
        <fullName evidence="3">AB hydrolase-1 domain-containing protein</fullName>
    </recommendedName>
</protein>
<dbReference type="Gene3D" id="3.40.50.1820">
    <property type="entry name" value="alpha/beta hydrolase"/>
    <property type="match status" value="1"/>
</dbReference>
<gene>
    <name evidence="1" type="ordered locus">Bcav_1562</name>
</gene>
<sequence length="286" mass="30672">MATEPDHTTTAVLHDGSLLEVRAWGAGAHLVLPERTRRLPPAEADNLRAWGGDPDYGLKLAVALAERACVVTADVTGHRLAHPAPDTLTPENLVADVVAIADAAGADGFAYVGYSWLALAGLQVAARTDRLTRLAMGGFPPVDGPYDAMLAVTRASHERAATPPEPAAEHEVTPGDWDTAEIRTDEQQTRQFVTLYEALQGFDDRRVAEALTIPRLAFAGADDDISYGPDWGGVRVPIAETLRRTAPELEAAGWSVRLLDGLDHLGAMHADVVLPLLSEWWDDGGR</sequence>
<evidence type="ECO:0008006" key="3">
    <source>
        <dbReference type="Google" id="ProtNLM"/>
    </source>
</evidence>
<organism evidence="1 2">
    <name type="scientific">Beutenbergia cavernae (strain ATCC BAA-8 / DSM 12333 / CCUG 43141 / JCM 11478 / NBRC 16432 / NCIMB 13614 / HKI 0122)</name>
    <dbReference type="NCBI Taxonomy" id="471853"/>
    <lineage>
        <taxon>Bacteria</taxon>
        <taxon>Bacillati</taxon>
        <taxon>Actinomycetota</taxon>
        <taxon>Actinomycetes</taxon>
        <taxon>Micrococcales</taxon>
        <taxon>Beutenbergiaceae</taxon>
        <taxon>Beutenbergia</taxon>
    </lineage>
</organism>
<dbReference type="EMBL" id="CP001618">
    <property type="protein sequence ID" value="ACQ79818.1"/>
    <property type="molecule type" value="Genomic_DNA"/>
</dbReference>